<dbReference type="eggNOG" id="ENOG50337RP">
    <property type="taxonomic scope" value="Bacteria"/>
</dbReference>
<dbReference type="NCBIfam" id="TIGR03798">
    <property type="entry name" value="leader_Nif11"/>
    <property type="match status" value="1"/>
</dbReference>
<dbReference type="RefSeq" id="WP_043751736.1">
    <property type="nucleotide sequence ID" value="NZ_AONC01000021.1"/>
</dbReference>
<gene>
    <name evidence="2" type="ORF">D779_1035</name>
</gene>
<reference evidence="2 3" key="1">
    <citation type="submission" date="2012-11" db="EMBL/GenBank/DDBJ databases">
        <title>Genome assembly of Thiorhodococcus sp. AK35.</title>
        <authorList>
            <person name="Nupur N."/>
            <person name="Khatri I."/>
            <person name="Subramanian S."/>
            <person name="Pinnaka A."/>
        </authorList>
    </citation>
    <scope>NUCLEOTIDE SEQUENCE [LARGE SCALE GENOMIC DNA]</scope>
    <source>
        <strain evidence="2 3">AK35</strain>
    </source>
</reference>
<keyword evidence="3" id="KW-1185">Reference proteome</keyword>
<dbReference type="AlphaFoldDB" id="W9VFQ2"/>
<comment type="caution">
    <text evidence="2">The sequence shown here is derived from an EMBL/GenBank/DDBJ whole genome shotgun (WGS) entry which is preliminary data.</text>
</comment>
<dbReference type="InterPro" id="IPR022516">
    <property type="entry name" value="CHP03798_Ocin"/>
</dbReference>
<dbReference type="Proteomes" id="UP000019460">
    <property type="component" value="Unassembled WGS sequence"/>
</dbReference>
<evidence type="ECO:0000259" key="1">
    <source>
        <dbReference type="Pfam" id="PF07862"/>
    </source>
</evidence>
<organism evidence="2 3">
    <name type="scientific">Imhoffiella purpurea</name>
    <dbReference type="NCBI Taxonomy" id="1249627"/>
    <lineage>
        <taxon>Bacteria</taxon>
        <taxon>Pseudomonadati</taxon>
        <taxon>Pseudomonadota</taxon>
        <taxon>Gammaproteobacteria</taxon>
        <taxon>Chromatiales</taxon>
        <taxon>Chromatiaceae</taxon>
        <taxon>Imhoffiella</taxon>
    </lineage>
</organism>
<dbReference type="Pfam" id="PF07862">
    <property type="entry name" value="Nif11"/>
    <property type="match status" value="1"/>
</dbReference>
<dbReference type="STRING" id="1249627.D779_1035"/>
<dbReference type="EMBL" id="AONC01000021">
    <property type="protein sequence ID" value="EXJ15811.1"/>
    <property type="molecule type" value="Genomic_DNA"/>
</dbReference>
<name>W9VFQ2_9GAMM</name>
<evidence type="ECO:0000313" key="3">
    <source>
        <dbReference type="Proteomes" id="UP000019460"/>
    </source>
</evidence>
<sequence length="64" mass="7512">MTVASAKAYIQRMREDETFRRTVNDCEDEAANWAFLRHNGYEFSLQEFKAAQAEIYDEYGITPL</sequence>
<proteinExistence type="predicted"/>
<dbReference type="OrthoDB" id="5461162at2"/>
<evidence type="ECO:0000313" key="2">
    <source>
        <dbReference type="EMBL" id="EXJ15811.1"/>
    </source>
</evidence>
<feature type="domain" description="Nif11" evidence="1">
    <location>
        <begin position="1"/>
        <end position="48"/>
    </location>
</feature>
<protein>
    <recommendedName>
        <fullName evidence="1">Nif11 domain-containing protein</fullName>
    </recommendedName>
</protein>
<accession>W9VFQ2</accession>
<dbReference type="InterPro" id="IPR012903">
    <property type="entry name" value="Nif11"/>
</dbReference>